<dbReference type="InterPro" id="IPR020449">
    <property type="entry name" value="Tscrpt_reg_AraC-type_HTH"/>
</dbReference>
<dbReference type="Pfam" id="PF12833">
    <property type="entry name" value="HTH_18"/>
    <property type="match status" value="1"/>
</dbReference>
<organism evidence="5 6">
    <name type="scientific">Mangrovimicrobium sediminis</name>
    <dbReference type="NCBI Taxonomy" id="2562682"/>
    <lineage>
        <taxon>Bacteria</taxon>
        <taxon>Pseudomonadati</taxon>
        <taxon>Pseudomonadota</taxon>
        <taxon>Gammaproteobacteria</taxon>
        <taxon>Cellvibrionales</taxon>
        <taxon>Halieaceae</taxon>
        <taxon>Mangrovimicrobium</taxon>
    </lineage>
</organism>
<dbReference type="GO" id="GO:0003700">
    <property type="term" value="F:DNA-binding transcription factor activity"/>
    <property type="evidence" value="ECO:0007669"/>
    <property type="project" value="InterPro"/>
</dbReference>
<dbReference type="GO" id="GO:0005829">
    <property type="term" value="C:cytosol"/>
    <property type="evidence" value="ECO:0007669"/>
    <property type="project" value="TreeGrafter"/>
</dbReference>
<dbReference type="PANTHER" id="PTHR47894:SF1">
    <property type="entry name" value="HTH-TYPE TRANSCRIPTIONAL REGULATOR VQSM"/>
    <property type="match status" value="1"/>
</dbReference>
<proteinExistence type="predicted"/>
<dbReference type="Gene3D" id="1.10.10.60">
    <property type="entry name" value="Homeodomain-like"/>
    <property type="match status" value="1"/>
</dbReference>
<dbReference type="InterPro" id="IPR018060">
    <property type="entry name" value="HTH_AraC"/>
</dbReference>
<dbReference type="PANTHER" id="PTHR47894">
    <property type="entry name" value="HTH-TYPE TRANSCRIPTIONAL REGULATOR GADX"/>
    <property type="match status" value="1"/>
</dbReference>
<dbReference type="InterPro" id="IPR009057">
    <property type="entry name" value="Homeodomain-like_sf"/>
</dbReference>
<dbReference type="PROSITE" id="PS00041">
    <property type="entry name" value="HTH_ARAC_FAMILY_1"/>
    <property type="match status" value="1"/>
</dbReference>
<dbReference type="PRINTS" id="PR00032">
    <property type="entry name" value="HTHARAC"/>
</dbReference>
<name>A0A4Z0M6X0_9GAMM</name>
<dbReference type="SUPFAM" id="SSF46689">
    <property type="entry name" value="Homeodomain-like"/>
    <property type="match status" value="1"/>
</dbReference>
<dbReference type="InterPro" id="IPR032687">
    <property type="entry name" value="AraC-type_N"/>
</dbReference>
<keyword evidence="1" id="KW-0805">Transcription regulation</keyword>
<dbReference type="EMBL" id="SRLE01000004">
    <property type="protein sequence ID" value="TGD75160.1"/>
    <property type="molecule type" value="Genomic_DNA"/>
</dbReference>
<comment type="caution">
    <text evidence="5">The sequence shown here is derived from an EMBL/GenBank/DDBJ whole genome shotgun (WGS) entry which is preliminary data.</text>
</comment>
<dbReference type="Proteomes" id="UP000298050">
    <property type="component" value="Unassembled WGS sequence"/>
</dbReference>
<dbReference type="Pfam" id="PF12625">
    <property type="entry name" value="Arabinose_bd"/>
    <property type="match status" value="1"/>
</dbReference>
<protein>
    <submittedName>
        <fullName evidence="5">AraC family transcriptional regulator</fullName>
    </submittedName>
</protein>
<sequence length="345" mass="38094">MPAMRQTPPLQHSILGTFVLPVAQALRRFGIDPLELMAEVGIDGAKLANPDWRIPNDRFGALMARSVEASEDEAFGLLAAQQIQPAVLHGLGLAWLASDTVYDGLRRLVRFGKLVSTSTRMRMWEEGEFVVIDLGDTPLADQGYHALRDYAAGSVARMCTLALGEYLAPVLVSLDRPPPTAPDRWAALLCSQVAFDAPTCTLQWYRSDILEPLVTGDPALARANDEATQSHLDSFLNQSTARQVVDKILEMLPDGPPAQHDVAAALHLSNRTLQRKLRDEDTSFSDLLQDTRLQLARKYLRQHSRSVVETAYLLGFSEPSTFSRAFKRWTGVAPADFREATGEEA</sequence>
<keyword evidence="6" id="KW-1185">Reference proteome</keyword>
<keyword evidence="3" id="KW-0804">Transcription</keyword>
<dbReference type="PROSITE" id="PS01124">
    <property type="entry name" value="HTH_ARAC_FAMILY_2"/>
    <property type="match status" value="1"/>
</dbReference>
<gene>
    <name evidence="5" type="ORF">E4634_03925</name>
</gene>
<dbReference type="InterPro" id="IPR018062">
    <property type="entry name" value="HTH_AraC-typ_CS"/>
</dbReference>
<evidence type="ECO:0000313" key="5">
    <source>
        <dbReference type="EMBL" id="TGD75160.1"/>
    </source>
</evidence>
<accession>A0A4Z0M6X0</accession>
<keyword evidence="2" id="KW-0238">DNA-binding</keyword>
<evidence type="ECO:0000256" key="1">
    <source>
        <dbReference type="ARBA" id="ARBA00023015"/>
    </source>
</evidence>
<evidence type="ECO:0000256" key="3">
    <source>
        <dbReference type="ARBA" id="ARBA00023163"/>
    </source>
</evidence>
<dbReference type="GO" id="GO:0000976">
    <property type="term" value="F:transcription cis-regulatory region binding"/>
    <property type="evidence" value="ECO:0007669"/>
    <property type="project" value="TreeGrafter"/>
</dbReference>
<evidence type="ECO:0000313" key="6">
    <source>
        <dbReference type="Proteomes" id="UP000298050"/>
    </source>
</evidence>
<evidence type="ECO:0000256" key="2">
    <source>
        <dbReference type="ARBA" id="ARBA00023125"/>
    </source>
</evidence>
<feature type="domain" description="HTH araC/xylS-type" evidence="4">
    <location>
        <begin position="242"/>
        <end position="340"/>
    </location>
</feature>
<dbReference type="SMART" id="SM00342">
    <property type="entry name" value="HTH_ARAC"/>
    <property type="match status" value="1"/>
</dbReference>
<reference evidence="5 6" key="1">
    <citation type="submission" date="2019-04" db="EMBL/GenBank/DDBJ databases">
        <title>Taxonomy of novel Haliea sp. from mangrove soil of West Coast of India.</title>
        <authorList>
            <person name="Verma A."/>
            <person name="Kumar P."/>
            <person name="Krishnamurthi S."/>
        </authorList>
    </citation>
    <scope>NUCLEOTIDE SEQUENCE [LARGE SCALE GENOMIC DNA]</scope>
    <source>
        <strain evidence="5 6">SAOS-164</strain>
    </source>
</reference>
<dbReference type="AlphaFoldDB" id="A0A4Z0M6X0"/>
<evidence type="ECO:0000259" key="4">
    <source>
        <dbReference type="PROSITE" id="PS01124"/>
    </source>
</evidence>